<accession>A0A6M3LJP7</accession>
<sequence length="132" mass="15435">MESWIPTIVATGALGFLWVLIRHTINIQVKESEKDDKILDEKIERAFKSMAQLRDESMTNKEHAYICRINTDEIKKHISDENKLFSNIILNQLTKNLDNVLLEFKNLGVRVDSNKNDINRIDNRTRHLKDSD</sequence>
<organism evidence="3">
    <name type="scientific">viral metagenome</name>
    <dbReference type="NCBI Taxonomy" id="1070528"/>
    <lineage>
        <taxon>unclassified sequences</taxon>
        <taxon>metagenomes</taxon>
        <taxon>organismal metagenomes</taxon>
    </lineage>
</organism>
<proteinExistence type="predicted"/>
<evidence type="ECO:0000313" key="2">
    <source>
        <dbReference type="EMBL" id="QJA75174.1"/>
    </source>
</evidence>
<reference evidence="3" key="1">
    <citation type="submission" date="2020-03" db="EMBL/GenBank/DDBJ databases">
        <title>The deep terrestrial virosphere.</title>
        <authorList>
            <person name="Holmfeldt K."/>
            <person name="Nilsson E."/>
            <person name="Simone D."/>
            <person name="Lopez-Fernandez M."/>
            <person name="Wu X."/>
            <person name="de Brujin I."/>
            <person name="Lundin D."/>
            <person name="Andersson A."/>
            <person name="Bertilsson S."/>
            <person name="Dopson M."/>
        </authorList>
    </citation>
    <scope>NUCLEOTIDE SEQUENCE</scope>
    <source>
        <strain evidence="2">MM415A01862</strain>
        <strain evidence="3">MM415B04288</strain>
    </source>
</reference>
<keyword evidence="1" id="KW-0472">Membrane</keyword>
<keyword evidence="1" id="KW-0812">Transmembrane</keyword>
<gene>
    <name evidence="2" type="ORF">MM415A01862_0009</name>
    <name evidence="3" type="ORF">MM415B04288_0002</name>
</gene>
<name>A0A6M3LJP7_9ZZZZ</name>
<evidence type="ECO:0000313" key="3">
    <source>
        <dbReference type="EMBL" id="QJA93281.1"/>
    </source>
</evidence>
<dbReference type="EMBL" id="MT142145">
    <property type="protein sequence ID" value="QJA75174.1"/>
    <property type="molecule type" value="Genomic_DNA"/>
</dbReference>
<evidence type="ECO:0000256" key="1">
    <source>
        <dbReference type="SAM" id="Phobius"/>
    </source>
</evidence>
<feature type="transmembrane region" description="Helical" evidence="1">
    <location>
        <begin position="6"/>
        <end position="25"/>
    </location>
</feature>
<keyword evidence="1" id="KW-1133">Transmembrane helix</keyword>
<dbReference type="AlphaFoldDB" id="A0A6M3LJP7"/>
<dbReference type="EMBL" id="MT143137">
    <property type="protein sequence ID" value="QJA93281.1"/>
    <property type="molecule type" value="Genomic_DNA"/>
</dbReference>
<protein>
    <submittedName>
        <fullName evidence="3">Uncharacterized protein</fullName>
    </submittedName>
</protein>